<evidence type="ECO:0000313" key="3">
    <source>
        <dbReference type="Proteomes" id="UP000064137"/>
    </source>
</evidence>
<dbReference type="EMBL" id="CP013987">
    <property type="protein sequence ID" value="ALZ85156.1"/>
    <property type="molecule type" value="Genomic_DNA"/>
</dbReference>
<dbReference type="KEGG" id="por:APT59_13490"/>
<evidence type="ECO:0000313" key="2">
    <source>
        <dbReference type="EMBL" id="ALZ85156.1"/>
    </source>
</evidence>
<dbReference type="Pfam" id="PF25559">
    <property type="entry name" value="DUF7931"/>
    <property type="match status" value="1"/>
</dbReference>
<accession>A0A0U4X181</accession>
<dbReference type="InterPro" id="IPR057691">
    <property type="entry name" value="DUF7931"/>
</dbReference>
<protein>
    <recommendedName>
        <fullName evidence="1">DUF7931 domain-containing protein</fullName>
    </recommendedName>
</protein>
<proteinExistence type="predicted"/>
<gene>
    <name evidence="2" type="ORF">APT59_13490</name>
</gene>
<evidence type="ECO:0000259" key="1">
    <source>
        <dbReference type="Pfam" id="PF25559"/>
    </source>
</evidence>
<name>A0A0U4X181_9PSED</name>
<dbReference type="OrthoDB" id="6999610at2"/>
<dbReference type="AlphaFoldDB" id="A0A0U4X181"/>
<dbReference type="RefSeq" id="WP_059315324.1">
    <property type="nucleotide sequence ID" value="NZ_CP013987.1"/>
</dbReference>
<sequence>MDESFADLTLGALPEPQLGQDLALRLEGLDALSEHGVRLIAQASRQLCIQTPDLEAPLYDILDVEAAIKRLLLGNPRHQVRILINDSALAVRQGHRLIALAQRLTSNLLIRRPPADQQPEGACLIVDDQALLRRSGNAPNGFVRYGDRAAVKVQQQRFDRLWAISQPDQELRRMVL</sequence>
<organism evidence="2 3">
    <name type="scientific">Pseudomonas oryzihabitans</name>
    <dbReference type="NCBI Taxonomy" id="47885"/>
    <lineage>
        <taxon>Bacteria</taxon>
        <taxon>Pseudomonadati</taxon>
        <taxon>Pseudomonadota</taxon>
        <taxon>Gammaproteobacteria</taxon>
        <taxon>Pseudomonadales</taxon>
        <taxon>Pseudomonadaceae</taxon>
        <taxon>Pseudomonas</taxon>
    </lineage>
</organism>
<feature type="domain" description="DUF7931" evidence="1">
    <location>
        <begin position="30"/>
        <end position="174"/>
    </location>
</feature>
<dbReference type="Proteomes" id="UP000064137">
    <property type="component" value="Chromosome"/>
</dbReference>
<reference evidence="2 3" key="1">
    <citation type="submission" date="2016-01" db="EMBL/GenBank/DDBJ databases">
        <title>Annotation of Pseudomonas oryzihabitans USDA-ARS-USMARC-56511.</title>
        <authorList>
            <person name="Harhay G.P."/>
            <person name="Harhay D.M."/>
            <person name="Smith T.P.L."/>
            <person name="Bono J.L."/>
            <person name="Heaton M.P."/>
            <person name="Clawson M.L."/>
            <person name="Chitko-Mckown C.G."/>
            <person name="Capik S.F."/>
            <person name="DeDonder K.D."/>
            <person name="Apley M.D."/>
            <person name="Lubbers B.V."/>
            <person name="White B.J."/>
            <person name="Larson R.L."/>
        </authorList>
    </citation>
    <scope>NUCLEOTIDE SEQUENCE [LARGE SCALE GENOMIC DNA]</scope>
    <source>
        <strain evidence="2 3">USDA-ARS-USMARC-56511</strain>
    </source>
</reference>